<organism evidence="2 3">
    <name type="scientific">Nyssa sinensis</name>
    <dbReference type="NCBI Taxonomy" id="561372"/>
    <lineage>
        <taxon>Eukaryota</taxon>
        <taxon>Viridiplantae</taxon>
        <taxon>Streptophyta</taxon>
        <taxon>Embryophyta</taxon>
        <taxon>Tracheophyta</taxon>
        <taxon>Spermatophyta</taxon>
        <taxon>Magnoliopsida</taxon>
        <taxon>eudicotyledons</taxon>
        <taxon>Gunneridae</taxon>
        <taxon>Pentapetalae</taxon>
        <taxon>asterids</taxon>
        <taxon>Cornales</taxon>
        <taxon>Nyssaceae</taxon>
        <taxon>Nyssa</taxon>
    </lineage>
</organism>
<reference evidence="2 3" key="1">
    <citation type="submission" date="2019-09" db="EMBL/GenBank/DDBJ databases">
        <title>A chromosome-level genome assembly of the Chinese tupelo Nyssa sinensis.</title>
        <authorList>
            <person name="Yang X."/>
            <person name="Kang M."/>
            <person name="Yang Y."/>
            <person name="Xiong H."/>
            <person name="Wang M."/>
            <person name="Zhang Z."/>
            <person name="Wang Z."/>
            <person name="Wu H."/>
            <person name="Ma T."/>
            <person name="Liu J."/>
            <person name="Xi Z."/>
        </authorList>
    </citation>
    <scope>NUCLEOTIDE SEQUENCE [LARGE SCALE GENOMIC DNA]</scope>
    <source>
        <strain evidence="2">J267</strain>
        <tissue evidence="2">Leaf</tissue>
    </source>
</reference>
<evidence type="ECO:0000313" key="3">
    <source>
        <dbReference type="Proteomes" id="UP000325577"/>
    </source>
</evidence>
<proteinExistence type="predicted"/>
<evidence type="ECO:0000313" key="2">
    <source>
        <dbReference type="EMBL" id="KAA8525608.1"/>
    </source>
</evidence>
<dbReference type="Proteomes" id="UP000325577">
    <property type="component" value="Linkage Group LG3"/>
</dbReference>
<accession>A0A5J5A6I1</accession>
<dbReference type="AlphaFoldDB" id="A0A5J5A6I1"/>
<evidence type="ECO:0000256" key="1">
    <source>
        <dbReference type="SAM" id="MobiDB-lite"/>
    </source>
</evidence>
<keyword evidence="3" id="KW-1185">Reference proteome</keyword>
<name>A0A5J5A6I1_9ASTE</name>
<feature type="region of interest" description="Disordered" evidence="1">
    <location>
        <begin position="1"/>
        <end position="33"/>
    </location>
</feature>
<dbReference type="EMBL" id="CM018046">
    <property type="protein sequence ID" value="KAA8525608.1"/>
    <property type="molecule type" value="Genomic_DNA"/>
</dbReference>
<gene>
    <name evidence="2" type="ORF">F0562_007463</name>
</gene>
<protein>
    <submittedName>
        <fullName evidence="2">Uncharacterized protein</fullName>
    </submittedName>
</protein>
<sequence>MRDLRGSVQQQQQEHFSRERKKNGKGNLIQPKPVADIRTTTAAEQWEFGEVLEWLGCACHIGFVVVIGQHQGSSDKPEEMGQQLQRFNSSCSAPTAAAVTSGGCSRWRYGRKTGANLGKFRKCSNNRNCCCKMGYGSSAANRKDFDSKHGW</sequence>